<accession>A0A0G1I5V9</accession>
<sequence length="110" mass="13009">MKKTRFQEFYKNNSLRRKIEVREYLRGIRKATLDLLGGKCVKCGFDDFRALQIDHINGGGVKDKKRHSQCYCNVVKKSFLAKENKYQLLCANCNWIKRSENKEEKIITNF</sequence>
<organism evidence="1 2">
    <name type="scientific">Candidatus Nomurabacteria bacterium GW2011_GWB1_43_7</name>
    <dbReference type="NCBI Taxonomy" id="1618747"/>
    <lineage>
        <taxon>Bacteria</taxon>
        <taxon>Candidatus Nomuraibacteriota</taxon>
    </lineage>
</organism>
<gene>
    <name evidence="1" type="ORF">UW02_C0027G0006</name>
</gene>
<protein>
    <submittedName>
        <fullName evidence="1">Uncharacterized protein</fullName>
    </submittedName>
</protein>
<dbReference type="EMBL" id="LCGS01000027">
    <property type="protein sequence ID" value="KKT18574.1"/>
    <property type="molecule type" value="Genomic_DNA"/>
</dbReference>
<proteinExistence type="predicted"/>
<dbReference type="AlphaFoldDB" id="A0A0G1I5V9"/>
<dbReference type="Proteomes" id="UP000034751">
    <property type="component" value="Unassembled WGS sequence"/>
</dbReference>
<dbReference type="STRING" id="1618747.UW02_C0027G0006"/>
<name>A0A0G1I5V9_9BACT</name>
<reference evidence="1 2" key="1">
    <citation type="journal article" date="2015" name="Nature">
        <title>rRNA introns, odd ribosomes, and small enigmatic genomes across a large radiation of phyla.</title>
        <authorList>
            <person name="Brown C.T."/>
            <person name="Hug L.A."/>
            <person name="Thomas B.C."/>
            <person name="Sharon I."/>
            <person name="Castelle C.J."/>
            <person name="Singh A."/>
            <person name="Wilkins M.J."/>
            <person name="Williams K.H."/>
            <person name="Banfield J.F."/>
        </authorList>
    </citation>
    <scope>NUCLEOTIDE SEQUENCE [LARGE SCALE GENOMIC DNA]</scope>
</reference>
<comment type="caution">
    <text evidence="1">The sequence shown here is derived from an EMBL/GenBank/DDBJ whole genome shotgun (WGS) entry which is preliminary data.</text>
</comment>
<evidence type="ECO:0000313" key="2">
    <source>
        <dbReference type="Proteomes" id="UP000034751"/>
    </source>
</evidence>
<evidence type="ECO:0000313" key="1">
    <source>
        <dbReference type="EMBL" id="KKT18574.1"/>
    </source>
</evidence>